<dbReference type="Proteomes" id="UP001590951">
    <property type="component" value="Unassembled WGS sequence"/>
</dbReference>
<dbReference type="EMBL" id="JBHFEH010000036">
    <property type="protein sequence ID" value="KAL2051329.1"/>
    <property type="molecule type" value="Genomic_DNA"/>
</dbReference>
<reference evidence="2 3" key="1">
    <citation type="submission" date="2024-09" db="EMBL/GenBank/DDBJ databases">
        <title>Rethinking Asexuality: The Enigmatic Case of Functional Sexual Genes in Lepraria (Stereocaulaceae).</title>
        <authorList>
            <person name="Doellman M."/>
            <person name="Sun Y."/>
            <person name="Barcenas-Pena A."/>
            <person name="Lumbsch H.T."/>
            <person name="Grewe F."/>
        </authorList>
    </citation>
    <scope>NUCLEOTIDE SEQUENCE [LARGE SCALE GENOMIC DNA]</scope>
    <source>
        <strain evidence="2 3">Grewe 0041</strain>
    </source>
</reference>
<proteinExistence type="predicted"/>
<feature type="compositionally biased region" description="Low complexity" evidence="1">
    <location>
        <begin position="113"/>
        <end position="124"/>
    </location>
</feature>
<gene>
    <name evidence="2" type="ORF">ABVK25_008381</name>
</gene>
<feature type="compositionally biased region" description="Polar residues" evidence="1">
    <location>
        <begin position="126"/>
        <end position="140"/>
    </location>
</feature>
<evidence type="ECO:0000313" key="3">
    <source>
        <dbReference type="Proteomes" id="UP001590951"/>
    </source>
</evidence>
<comment type="caution">
    <text evidence="2">The sequence shown here is derived from an EMBL/GenBank/DDBJ whole genome shotgun (WGS) entry which is preliminary data.</text>
</comment>
<evidence type="ECO:0000313" key="2">
    <source>
        <dbReference type="EMBL" id="KAL2051329.1"/>
    </source>
</evidence>
<protein>
    <recommendedName>
        <fullName evidence="4">Myb-like domain-containing protein</fullName>
    </recommendedName>
</protein>
<evidence type="ECO:0008006" key="4">
    <source>
        <dbReference type="Google" id="ProtNLM"/>
    </source>
</evidence>
<sequence>MFTLTEPLTIHNDTDFAEFAASGFRKGMARLRRIHSHRCHAQSSRVMKATIAEFACRFLKGMPRLCRLLLHRCPDQSRASQAMKDTIRALFERQQRLTQRLLRQHATAAAQIQPRNANNAAPQAHQEGQSQLLASQNGAVATPTQCRDATIIAPQENQARLSQLPRRQNGNIAAPDKPQNAPVTAPKQPKQRHFRLPRIQIDTNDIIPAFSPVPSTPDADLSTPSTPRKRYPRLNENQDTSAGDRGWSLHEKECMKELMVHIVYVEKDETEGKWVKTRDRLRQNWAIFKTITMCRNYWFRYGRQATGIDERKKKKPDRMVTGIMDPEKRKRKRQEAKKLQEEKKRKLDADMDDEEGQTQLPKPKKRHEAEALRTA</sequence>
<accession>A0ABR4B0B6</accession>
<organism evidence="2 3">
    <name type="scientific">Lepraria finkii</name>
    <dbReference type="NCBI Taxonomy" id="1340010"/>
    <lineage>
        <taxon>Eukaryota</taxon>
        <taxon>Fungi</taxon>
        <taxon>Dikarya</taxon>
        <taxon>Ascomycota</taxon>
        <taxon>Pezizomycotina</taxon>
        <taxon>Lecanoromycetes</taxon>
        <taxon>OSLEUM clade</taxon>
        <taxon>Lecanoromycetidae</taxon>
        <taxon>Lecanorales</taxon>
        <taxon>Lecanorineae</taxon>
        <taxon>Stereocaulaceae</taxon>
        <taxon>Lepraria</taxon>
    </lineage>
</organism>
<feature type="region of interest" description="Disordered" evidence="1">
    <location>
        <begin position="169"/>
        <end position="245"/>
    </location>
</feature>
<feature type="region of interest" description="Disordered" evidence="1">
    <location>
        <begin position="113"/>
        <end position="140"/>
    </location>
</feature>
<name>A0ABR4B0B6_9LECA</name>
<feature type="region of interest" description="Disordered" evidence="1">
    <location>
        <begin position="309"/>
        <end position="375"/>
    </location>
</feature>
<keyword evidence="3" id="KW-1185">Reference proteome</keyword>
<feature type="compositionally biased region" description="Basic and acidic residues" evidence="1">
    <location>
        <begin position="336"/>
        <end position="349"/>
    </location>
</feature>
<evidence type="ECO:0000256" key="1">
    <source>
        <dbReference type="SAM" id="MobiDB-lite"/>
    </source>
</evidence>